<evidence type="ECO:0000313" key="2">
    <source>
        <dbReference type="EMBL" id="XBX78183.1"/>
    </source>
</evidence>
<keyword evidence="1" id="KW-0812">Transmembrane</keyword>
<evidence type="ECO:0000256" key="1">
    <source>
        <dbReference type="SAM" id="Phobius"/>
    </source>
</evidence>
<dbReference type="RefSeq" id="WP_350351502.1">
    <property type="nucleotide sequence ID" value="NZ_CP158357.1"/>
</dbReference>
<protein>
    <submittedName>
        <fullName evidence="2">Uncharacterized protein</fullName>
    </submittedName>
</protein>
<gene>
    <name evidence="2" type="ORF">ABS642_20065</name>
</gene>
<reference evidence="2" key="1">
    <citation type="submission" date="2024-06" db="EMBL/GenBank/DDBJ databases">
        <title>Draft genome sequence of Microbacterium sp. strain A8/3-1, isolated from Oxytropis tragacanthoides Fisch. ex DC. Root nodules in the Altai region of Russia.</title>
        <authorList>
            <person name="Sazanova A."/>
            <person name="Guro P."/>
            <person name="Kuznetsova I."/>
            <person name="Belimov A."/>
            <person name="Safronova V."/>
        </authorList>
    </citation>
    <scope>NUCLEOTIDE SEQUENCE</scope>
    <source>
        <strain evidence="2">A8/3-1</strain>
    </source>
</reference>
<sequence>MVITQENGFDFEEIDAADAPSADSFWWGMWSGIIVVGTVVAAT</sequence>
<keyword evidence="1" id="KW-0472">Membrane</keyword>
<feature type="transmembrane region" description="Helical" evidence="1">
    <location>
        <begin position="25"/>
        <end position="42"/>
    </location>
</feature>
<name>A0AAU7VVG2_9MICO</name>
<accession>A0AAU7VVG2</accession>
<organism evidence="2">
    <name type="scientific">Microbacterium sp. A8/3-1</name>
    <dbReference type="NCBI Taxonomy" id="3160749"/>
    <lineage>
        <taxon>Bacteria</taxon>
        <taxon>Bacillati</taxon>
        <taxon>Actinomycetota</taxon>
        <taxon>Actinomycetes</taxon>
        <taxon>Micrococcales</taxon>
        <taxon>Microbacteriaceae</taxon>
        <taxon>Microbacterium</taxon>
    </lineage>
</organism>
<dbReference type="EMBL" id="CP158357">
    <property type="protein sequence ID" value="XBX78183.1"/>
    <property type="molecule type" value="Genomic_DNA"/>
</dbReference>
<keyword evidence="1" id="KW-1133">Transmembrane helix</keyword>
<proteinExistence type="predicted"/>
<dbReference type="AlphaFoldDB" id="A0AAU7VVG2"/>